<dbReference type="SUPFAM" id="SSF54495">
    <property type="entry name" value="UBC-like"/>
    <property type="match status" value="1"/>
</dbReference>
<dbReference type="GO" id="GO:0000813">
    <property type="term" value="C:ESCRT I complex"/>
    <property type="evidence" value="ECO:0007669"/>
    <property type="project" value="TreeGrafter"/>
</dbReference>
<protein>
    <recommendedName>
        <fullName evidence="1">UEV domain-containing protein</fullName>
    </recommendedName>
</protein>
<accession>A0A818JZH9</accession>
<dbReference type="InterPro" id="IPR008883">
    <property type="entry name" value="UEV_N"/>
</dbReference>
<proteinExistence type="predicted"/>
<dbReference type="Proteomes" id="UP000663872">
    <property type="component" value="Unassembled WGS sequence"/>
</dbReference>
<dbReference type="InterPro" id="IPR016135">
    <property type="entry name" value="UBQ-conjugating_enzyme/RWD"/>
</dbReference>
<sequence length="198" mass="22614">MSTQSLGDIEKMVIIVKVFIISAEHIKLNVSNFKVSHTDLVLSRVKQTIASPISNLLLKFARYFYDGGASKNLLCLCGTIVSLYRQNRYNIPVEIWLQEDHPLVAPLAYVKPISNMYISPNALYVQDDEVVILSYLEFWDHNAIPAKNIRSHSYYAAKNASLLLPARQFEVVGCLDQGNRLHIVQLREIQPKFPLIKW</sequence>
<dbReference type="PROSITE" id="PS51322">
    <property type="entry name" value="UEV"/>
    <property type="match status" value="1"/>
</dbReference>
<evidence type="ECO:0000313" key="3">
    <source>
        <dbReference type="Proteomes" id="UP000663872"/>
    </source>
</evidence>
<comment type="caution">
    <text evidence="2">The sequence shown here is derived from an EMBL/GenBank/DDBJ whole genome shotgun (WGS) entry which is preliminary data.</text>
</comment>
<dbReference type="CDD" id="cd11685">
    <property type="entry name" value="UEV_TSG101-like"/>
    <property type="match status" value="1"/>
</dbReference>
<name>A0A818JZH9_9BILA</name>
<dbReference type="InterPro" id="IPR052070">
    <property type="entry name" value="ESCRT-I_UEV_domain"/>
</dbReference>
<dbReference type="GO" id="GO:0008333">
    <property type="term" value="P:endosome to lysosome transport"/>
    <property type="evidence" value="ECO:0007669"/>
    <property type="project" value="TreeGrafter"/>
</dbReference>
<reference evidence="2" key="1">
    <citation type="submission" date="2021-02" db="EMBL/GenBank/DDBJ databases">
        <authorList>
            <person name="Nowell W R."/>
        </authorList>
    </citation>
    <scope>NUCLEOTIDE SEQUENCE</scope>
</reference>
<feature type="domain" description="UEV" evidence="1">
    <location>
        <begin position="22"/>
        <end position="175"/>
    </location>
</feature>
<dbReference type="PANTHER" id="PTHR23306:SF3">
    <property type="entry name" value="TUMOR SUPPRESSOR PROTEIN 101"/>
    <property type="match status" value="1"/>
</dbReference>
<dbReference type="EMBL" id="CAJNYT010003259">
    <property type="protein sequence ID" value="CAF3543566.1"/>
    <property type="molecule type" value="Genomic_DNA"/>
</dbReference>
<evidence type="ECO:0000259" key="1">
    <source>
        <dbReference type="PROSITE" id="PS51322"/>
    </source>
</evidence>
<dbReference type="Pfam" id="PF05743">
    <property type="entry name" value="UEV"/>
    <property type="match status" value="1"/>
</dbReference>
<gene>
    <name evidence="2" type="ORF">GRG538_LOCUS19881</name>
</gene>
<dbReference type="GO" id="GO:0043130">
    <property type="term" value="F:ubiquitin binding"/>
    <property type="evidence" value="ECO:0007669"/>
    <property type="project" value="TreeGrafter"/>
</dbReference>
<organism evidence="2 3">
    <name type="scientific">Rotaria socialis</name>
    <dbReference type="NCBI Taxonomy" id="392032"/>
    <lineage>
        <taxon>Eukaryota</taxon>
        <taxon>Metazoa</taxon>
        <taxon>Spiralia</taxon>
        <taxon>Gnathifera</taxon>
        <taxon>Rotifera</taxon>
        <taxon>Eurotatoria</taxon>
        <taxon>Bdelloidea</taxon>
        <taxon>Philodinida</taxon>
        <taxon>Philodinidae</taxon>
        <taxon>Rotaria</taxon>
    </lineage>
</organism>
<dbReference type="AlphaFoldDB" id="A0A818JZH9"/>
<dbReference type="GO" id="GO:0015031">
    <property type="term" value="P:protein transport"/>
    <property type="evidence" value="ECO:0007669"/>
    <property type="project" value="InterPro"/>
</dbReference>
<evidence type="ECO:0000313" key="2">
    <source>
        <dbReference type="EMBL" id="CAF3543566.1"/>
    </source>
</evidence>
<dbReference type="PANTHER" id="PTHR23306">
    <property type="entry name" value="TUMOR SUSCEPTIBILITY GENE 101 PROTEIN-RELATED"/>
    <property type="match status" value="1"/>
</dbReference>
<dbReference type="Gene3D" id="3.10.110.10">
    <property type="entry name" value="Ubiquitin Conjugating Enzyme"/>
    <property type="match status" value="1"/>
</dbReference>